<dbReference type="GO" id="GO:0005829">
    <property type="term" value="C:cytosol"/>
    <property type="evidence" value="ECO:0007669"/>
    <property type="project" value="TreeGrafter"/>
</dbReference>
<keyword evidence="7" id="KW-1185">Reference proteome</keyword>
<dbReference type="OrthoDB" id="339900at2759"/>
<sequence>MPGVAACVSLGDDVAVAFAEGRSVRFWRTGGAAAELGSADSAITIIALDSSAAHVATANDKALTLWDVAARRALWRTVAPKRPNAMVFDGARLIFADKFGEVWSLAEAAASDSTRAADNAVRIGPEPCFELGHVSLVSAMAVLPGRERRLVTADTDKRIRVSAWPAGYCIDAFCMGSKAVPSALAFAHGPLGEVLLSGGEDGALHAWDPATGALLALVHPAADLPAPEPSAAAPPSPAPRAVRVVCAGLGAQCALLALALAESSRVAIYALERDEDTRLSLRAHAPLDLPGEPGAVLELHATPRGDLCVVCAGGLLLQYESTTDAHFRLAAQHALCRRSDE</sequence>
<organism evidence="6 7">
    <name type="scientific">Diacronema lutheri</name>
    <name type="common">Unicellular marine alga</name>
    <name type="synonym">Monochrysis lutheri</name>
    <dbReference type="NCBI Taxonomy" id="2081491"/>
    <lineage>
        <taxon>Eukaryota</taxon>
        <taxon>Haptista</taxon>
        <taxon>Haptophyta</taxon>
        <taxon>Pavlovophyceae</taxon>
        <taxon>Pavlovales</taxon>
        <taxon>Pavlovaceae</taxon>
        <taxon>Diacronema</taxon>
    </lineage>
</organism>
<name>A0A8J5XTF4_DIALT</name>
<dbReference type="SMART" id="SM00320">
    <property type="entry name" value="WD40"/>
    <property type="match status" value="3"/>
</dbReference>
<dbReference type="Proteomes" id="UP000751190">
    <property type="component" value="Unassembled WGS sequence"/>
</dbReference>
<dbReference type="Gene3D" id="2.130.10.10">
    <property type="entry name" value="YVTN repeat-like/Quinoprotein amine dehydrogenase"/>
    <property type="match status" value="1"/>
</dbReference>
<proteinExistence type="predicted"/>
<dbReference type="GO" id="GO:0043527">
    <property type="term" value="C:tRNA methyltransferase complex"/>
    <property type="evidence" value="ECO:0007669"/>
    <property type="project" value="TreeGrafter"/>
</dbReference>
<dbReference type="PANTHER" id="PTHR16288:SF0">
    <property type="entry name" value="TRNA (GUANINE-N(7)-)-METHYLTRANSFERASE NON-CATALYTIC SUBUNIT WDR4"/>
    <property type="match status" value="1"/>
</dbReference>
<dbReference type="InterPro" id="IPR001680">
    <property type="entry name" value="WD40_rpt"/>
</dbReference>
<evidence type="ECO:0000256" key="5">
    <source>
        <dbReference type="ARBA" id="ARBA00023242"/>
    </source>
</evidence>
<protein>
    <recommendedName>
        <fullName evidence="8">tRNA (guanine-N(7)-)-methyltransferase non-catalytic subunit</fullName>
    </recommendedName>
</protein>
<keyword evidence="2" id="KW-0853">WD repeat</keyword>
<keyword evidence="3" id="KW-0819">tRNA processing</keyword>
<evidence type="ECO:0000256" key="3">
    <source>
        <dbReference type="ARBA" id="ARBA00022694"/>
    </source>
</evidence>
<dbReference type="InterPro" id="IPR028884">
    <property type="entry name" value="Trm82"/>
</dbReference>
<dbReference type="GO" id="GO:0036265">
    <property type="term" value="P:RNA (guanine-N7)-methylation"/>
    <property type="evidence" value="ECO:0007669"/>
    <property type="project" value="InterPro"/>
</dbReference>
<dbReference type="PANTHER" id="PTHR16288">
    <property type="entry name" value="WD40 REPEAT PROTEIN 4"/>
    <property type="match status" value="1"/>
</dbReference>
<gene>
    <name evidence="6" type="ORF">KFE25_012478</name>
</gene>
<evidence type="ECO:0000313" key="7">
    <source>
        <dbReference type="Proteomes" id="UP000751190"/>
    </source>
</evidence>
<evidence type="ECO:0000256" key="1">
    <source>
        <dbReference type="ARBA" id="ARBA00004123"/>
    </source>
</evidence>
<dbReference type="InterPro" id="IPR011044">
    <property type="entry name" value="Quino_amine_DH_bsu"/>
</dbReference>
<reference evidence="6" key="1">
    <citation type="submission" date="2021-05" db="EMBL/GenBank/DDBJ databases">
        <title>The genome of the haptophyte Pavlova lutheri (Diacronema luteri, Pavlovales) - a model for lipid biosynthesis in eukaryotic algae.</title>
        <authorList>
            <person name="Hulatt C.J."/>
            <person name="Posewitz M.C."/>
        </authorList>
    </citation>
    <scope>NUCLEOTIDE SEQUENCE</scope>
    <source>
        <strain evidence="6">NIVA-4/92</strain>
    </source>
</reference>
<dbReference type="AlphaFoldDB" id="A0A8J5XTF4"/>
<comment type="subcellular location">
    <subcellularLocation>
        <location evidence="1">Nucleus</location>
    </subcellularLocation>
</comment>
<dbReference type="EMBL" id="JAGTXO010000011">
    <property type="protein sequence ID" value="KAG8465115.1"/>
    <property type="molecule type" value="Genomic_DNA"/>
</dbReference>
<dbReference type="GO" id="GO:0005634">
    <property type="term" value="C:nucleus"/>
    <property type="evidence" value="ECO:0007669"/>
    <property type="project" value="UniProtKB-SubCell"/>
</dbReference>
<dbReference type="SUPFAM" id="SSF50969">
    <property type="entry name" value="YVTN repeat-like/Quinoprotein amine dehydrogenase"/>
    <property type="match status" value="1"/>
</dbReference>
<dbReference type="InterPro" id="IPR015943">
    <property type="entry name" value="WD40/YVTN_repeat-like_dom_sf"/>
</dbReference>
<dbReference type="GO" id="GO:0006400">
    <property type="term" value="P:tRNA modification"/>
    <property type="evidence" value="ECO:0007669"/>
    <property type="project" value="TreeGrafter"/>
</dbReference>
<evidence type="ECO:0000256" key="4">
    <source>
        <dbReference type="ARBA" id="ARBA00022737"/>
    </source>
</evidence>
<evidence type="ECO:0000256" key="2">
    <source>
        <dbReference type="ARBA" id="ARBA00022574"/>
    </source>
</evidence>
<keyword evidence="4" id="KW-0677">Repeat</keyword>
<evidence type="ECO:0008006" key="8">
    <source>
        <dbReference type="Google" id="ProtNLM"/>
    </source>
</evidence>
<accession>A0A8J5XTF4</accession>
<comment type="caution">
    <text evidence="6">The sequence shown here is derived from an EMBL/GenBank/DDBJ whole genome shotgun (WGS) entry which is preliminary data.</text>
</comment>
<evidence type="ECO:0000313" key="6">
    <source>
        <dbReference type="EMBL" id="KAG8465115.1"/>
    </source>
</evidence>
<keyword evidence="5" id="KW-0539">Nucleus</keyword>